<organism evidence="1 2">
    <name type="scientific">Sulfitobacter dubius</name>
    <dbReference type="NCBI Taxonomy" id="218673"/>
    <lineage>
        <taxon>Bacteria</taxon>
        <taxon>Pseudomonadati</taxon>
        <taxon>Pseudomonadota</taxon>
        <taxon>Alphaproteobacteria</taxon>
        <taxon>Rhodobacterales</taxon>
        <taxon>Roseobacteraceae</taxon>
        <taxon>Sulfitobacter</taxon>
    </lineage>
</organism>
<evidence type="ECO:0000313" key="1">
    <source>
        <dbReference type="EMBL" id="UOA14487.1"/>
    </source>
</evidence>
<name>A0ABY3ZJ32_9RHOB</name>
<protein>
    <recommendedName>
        <fullName evidence="3">Addiction module component</fullName>
    </recommendedName>
</protein>
<gene>
    <name evidence="1" type="ORF">DSM109990_01293</name>
</gene>
<accession>A0ABY3ZJ32</accession>
<evidence type="ECO:0000313" key="2">
    <source>
        <dbReference type="Proteomes" id="UP000831019"/>
    </source>
</evidence>
<dbReference type="Proteomes" id="UP000831019">
    <property type="component" value="Chromosome"/>
</dbReference>
<proteinExistence type="predicted"/>
<reference evidence="2" key="1">
    <citation type="journal article" date="2022" name="Microorganisms">
        <title>Beyond the ABCs#Discovery of Three New Plasmid Types in Rhodobacterales (RepQ, RepY, RepW).</title>
        <authorList>
            <person name="Freese H.M."/>
            <person name="Ringel V."/>
            <person name="Overmann J."/>
            <person name="Petersen J."/>
        </authorList>
    </citation>
    <scope>NUCLEOTIDE SEQUENCE [LARGE SCALE GENOMIC DNA]</scope>
    <source>
        <strain evidence="2">DSM 109990</strain>
    </source>
</reference>
<dbReference type="RefSeq" id="WP_243262841.1">
    <property type="nucleotide sequence ID" value="NZ_CP085144.1"/>
</dbReference>
<evidence type="ECO:0008006" key="3">
    <source>
        <dbReference type="Google" id="ProtNLM"/>
    </source>
</evidence>
<dbReference type="EMBL" id="CP085144">
    <property type="protein sequence ID" value="UOA14487.1"/>
    <property type="molecule type" value="Genomic_DNA"/>
</dbReference>
<sequence>MKITSLLGAEWFDHILARRKPEPELEPVDDLRDVLDDLWADREARKEAETRRAIAFDLGCD</sequence>
<keyword evidence="2" id="KW-1185">Reference proteome</keyword>